<dbReference type="PATRIC" id="fig|1173022.3.peg.3978"/>
<dbReference type="InterPro" id="IPR002577">
    <property type="entry name" value="HTH_HxlR"/>
</dbReference>
<protein>
    <submittedName>
        <fullName evidence="5">Transcriptional regulator, HxlR family</fullName>
    </submittedName>
</protein>
<dbReference type="InterPro" id="IPR036390">
    <property type="entry name" value="WH_DNA-bd_sf"/>
</dbReference>
<sequence>MEAINENHDKTTCSVEITLKVIGGRWKVLILRELFHGVKRFNQLHRSINGVTQKMLTQQLREMEQEGLIHREVYLQVPPKVEYSLTPLGESLKPILDSMHQWGTKFLSQKNSDSELEPPIAM</sequence>
<dbReference type="KEGG" id="cep:Cri9333_3701"/>
<proteinExistence type="predicted"/>
<dbReference type="Gene3D" id="1.10.10.10">
    <property type="entry name" value="Winged helix-like DNA-binding domain superfamily/Winged helix DNA-binding domain"/>
    <property type="match status" value="1"/>
</dbReference>
<dbReference type="PROSITE" id="PS51118">
    <property type="entry name" value="HTH_HXLR"/>
    <property type="match status" value="1"/>
</dbReference>
<evidence type="ECO:0000256" key="3">
    <source>
        <dbReference type="ARBA" id="ARBA00023163"/>
    </source>
</evidence>
<evidence type="ECO:0000313" key="5">
    <source>
        <dbReference type="EMBL" id="AFZ14513.1"/>
    </source>
</evidence>
<keyword evidence="1" id="KW-0805">Transcription regulation</keyword>
<accession>K9W2D2</accession>
<evidence type="ECO:0000256" key="1">
    <source>
        <dbReference type="ARBA" id="ARBA00023015"/>
    </source>
</evidence>
<name>K9W2D2_9CYAN</name>
<dbReference type="SUPFAM" id="SSF46785">
    <property type="entry name" value="Winged helix' DNA-binding domain"/>
    <property type="match status" value="1"/>
</dbReference>
<gene>
    <name evidence="5" type="ORF">Cri9333_3701</name>
</gene>
<organism evidence="5 6">
    <name type="scientific">Crinalium epipsammum PCC 9333</name>
    <dbReference type="NCBI Taxonomy" id="1173022"/>
    <lineage>
        <taxon>Bacteria</taxon>
        <taxon>Bacillati</taxon>
        <taxon>Cyanobacteriota</taxon>
        <taxon>Cyanophyceae</taxon>
        <taxon>Gomontiellales</taxon>
        <taxon>Gomontiellaceae</taxon>
        <taxon>Crinalium</taxon>
    </lineage>
</organism>
<dbReference type="Proteomes" id="UP000010472">
    <property type="component" value="Chromosome"/>
</dbReference>
<dbReference type="PANTHER" id="PTHR33204">
    <property type="entry name" value="TRANSCRIPTIONAL REGULATOR, MARR FAMILY"/>
    <property type="match status" value="1"/>
</dbReference>
<dbReference type="InterPro" id="IPR036388">
    <property type="entry name" value="WH-like_DNA-bd_sf"/>
</dbReference>
<reference evidence="5 6" key="1">
    <citation type="submission" date="2012-06" db="EMBL/GenBank/DDBJ databases">
        <title>Finished chromosome of genome of Crinalium epipsammum PCC 9333.</title>
        <authorList>
            <consortium name="US DOE Joint Genome Institute"/>
            <person name="Gugger M."/>
            <person name="Coursin T."/>
            <person name="Rippka R."/>
            <person name="Tandeau De Marsac N."/>
            <person name="Huntemann M."/>
            <person name="Wei C.-L."/>
            <person name="Han J."/>
            <person name="Detter J.C."/>
            <person name="Han C."/>
            <person name="Tapia R."/>
            <person name="Davenport K."/>
            <person name="Daligault H."/>
            <person name="Erkkila T."/>
            <person name="Gu W."/>
            <person name="Munk A.C.C."/>
            <person name="Teshima H."/>
            <person name="Xu Y."/>
            <person name="Chain P."/>
            <person name="Chen A."/>
            <person name="Krypides N."/>
            <person name="Mavromatis K."/>
            <person name="Markowitz V."/>
            <person name="Szeto E."/>
            <person name="Ivanova N."/>
            <person name="Mikhailova N."/>
            <person name="Ovchinnikova G."/>
            <person name="Pagani I."/>
            <person name="Pati A."/>
            <person name="Goodwin L."/>
            <person name="Peters L."/>
            <person name="Pitluck S."/>
            <person name="Woyke T."/>
            <person name="Kerfeld C."/>
        </authorList>
    </citation>
    <scope>NUCLEOTIDE SEQUENCE [LARGE SCALE GENOMIC DNA]</scope>
    <source>
        <strain evidence="5 6">PCC 9333</strain>
    </source>
</reference>
<dbReference type="OrthoDB" id="9791143at2"/>
<keyword evidence="6" id="KW-1185">Reference proteome</keyword>
<keyword evidence="2" id="KW-0238">DNA-binding</keyword>
<keyword evidence="3" id="KW-0804">Transcription</keyword>
<dbReference type="EMBL" id="CP003620">
    <property type="protein sequence ID" value="AFZ14513.1"/>
    <property type="molecule type" value="Genomic_DNA"/>
</dbReference>
<dbReference type="GO" id="GO:0003677">
    <property type="term" value="F:DNA binding"/>
    <property type="evidence" value="ECO:0007669"/>
    <property type="project" value="UniProtKB-KW"/>
</dbReference>
<evidence type="ECO:0000313" key="6">
    <source>
        <dbReference type="Proteomes" id="UP000010472"/>
    </source>
</evidence>
<feature type="domain" description="HTH hxlR-type" evidence="4">
    <location>
        <begin position="13"/>
        <end position="111"/>
    </location>
</feature>
<dbReference type="Pfam" id="PF01638">
    <property type="entry name" value="HxlR"/>
    <property type="match status" value="1"/>
</dbReference>
<dbReference type="HOGENOM" id="CLU_111585_5_0_3"/>
<dbReference type="STRING" id="1173022.Cri9333_3701"/>
<dbReference type="eggNOG" id="COG1733">
    <property type="taxonomic scope" value="Bacteria"/>
</dbReference>
<dbReference type="RefSeq" id="WP_015204616.1">
    <property type="nucleotide sequence ID" value="NC_019753.1"/>
</dbReference>
<dbReference type="AlphaFoldDB" id="K9W2D2"/>
<evidence type="ECO:0000259" key="4">
    <source>
        <dbReference type="PROSITE" id="PS51118"/>
    </source>
</evidence>
<evidence type="ECO:0000256" key="2">
    <source>
        <dbReference type="ARBA" id="ARBA00023125"/>
    </source>
</evidence>